<evidence type="ECO:0000259" key="2">
    <source>
        <dbReference type="Pfam" id="PF07883"/>
    </source>
</evidence>
<organism evidence="3 4">
    <name type="scientific">Rhodopseudomonas telluris</name>
    <dbReference type="NCBI Taxonomy" id="644215"/>
    <lineage>
        <taxon>Bacteria</taxon>
        <taxon>Pseudomonadati</taxon>
        <taxon>Pseudomonadota</taxon>
        <taxon>Alphaproteobacteria</taxon>
        <taxon>Hyphomicrobiales</taxon>
        <taxon>Nitrobacteraceae</taxon>
        <taxon>Rhodopseudomonas</taxon>
    </lineage>
</organism>
<dbReference type="SUPFAM" id="SSF51182">
    <property type="entry name" value="RmlC-like cupins"/>
    <property type="match status" value="1"/>
</dbReference>
<sequence>MANNQPTSQPPPGERPGVRAQTAPGRWDGVAVMPYKQSADAPFRDVTRQVLFADSNLACEWRYFEVDEGGYSTLERHEHVHAVMIHRGKGQCLVGSAISDVAAGDLVFIPPMTWHQFRANRDDYLGFLCVVNAARDRPQMPQPDDLAALRRDPEVARFIRIGAEPA</sequence>
<evidence type="ECO:0000256" key="1">
    <source>
        <dbReference type="SAM" id="MobiDB-lite"/>
    </source>
</evidence>
<comment type="caution">
    <text evidence="3">The sequence shown here is derived from an EMBL/GenBank/DDBJ whole genome shotgun (WGS) entry which is preliminary data.</text>
</comment>
<dbReference type="CDD" id="cd02222">
    <property type="entry name" value="cupin_TM1459-like"/>
    <property type="match status" value="1"/>
</dbReference>
<dbReference type="InterPro" id="IPR013096">
    <property type="entry name" value="Cupin_2"/>
</dbReference>
<evidence type="ECO:0000313" key="4">
    <source>
        <dbReference type="Proteomes" id="UP001589775"/>
    </source>
</evidence>
<dbReference type="InterPro" id="IPR011051">
    <property type="entry name" value="RmlC_Cupin_sf"/>
</dbReference>
<evidence type="ECO:0000313" key="3">
    <source>
        <dbReference type="EMBL" id="MFC0242454.1"/>
    </source>
</evidence>
<dbReference type="EMBL" id="JBHLWM010000008">
    <property type="protein sequence ID" value="MFC0242454.1"/>
    <property type="molecule type" value="Genomic_DNA"/>
</dbReference>
<dbReference type="InterPro" id="IPR014710">
    <property type="entry name" value="RmlC-like_jellyroll"/>
</dbReference>
<keyword evidence="4" id="KW-1185">Reference proteome</keyword>
<gene>
    <name evidence="3" type="ORF">ACFFJ6_18325</name>
</gene>
<dbReference type="Proteomes" id="UP001589775">
    <property type="component" value="Unassembled WGS sequence"/>
</dbReference>
<feature type="region of interest" description="Disordered" evidence="1">
    <location>
        <begin position="1"/>
        <end position="22"/>
    </location>
</feature>
<feature type="domain" description="Cupin type-2" evidence="2">
    <location>
        <begin position="63"/>
        <end position="131"/>
    </location>
</feature>
<proteinExistence type="predicted"/>
<protein>
    <submittedName>
        <fullName evidence="3">Cupin domain-containing protein</fullName>
    </submittedName>
</protein>
<accession>A0ABV6EW59</accession>
<reference evidence="3 4" key="1">
    <citation type="submission" date="2024-09" db="EMBL/GenBank/DDBJ databases">
        <authorList>
            <person name="Sun Q."/>
            <person name="Mori K."/>
        </authorList>
    </citation>
    <scope>NUCLEOTIDE SEQUENCE [LARGE SCALE GENOMIC DNA]</scope>
    <source>
        <strain evidence="3 4">KCTC 23279</strain>
    </source>
</reference>
<name>A0ABV6EW59_9BRAD</name>
<dbReference type="Gene3D" id="2.60.120.10">
    <property type="entry name" value="Jelly Rolls"/>
    <property type="match status" value="1"/>
</dbReference>
<dbReference type="RefSeq" id="WP_378390445.1">
    <property type="nucleotide sequence ID" value="NZ_JBHLWM010000008.1"/>
</dbReference>
<dbReference type="Pfam" id="PF07883">
    <property type="entry name" value="Cupin_2"/>
    <property type="match status" value="1"/>
</dbReference>